<dbReference type="Proteomes" id="UP000230859">
    <property type="component" value="Unassembled WGS sequence"/>
</dbReference>
<gene>
    <name evidence="2" type="ORF">COV74_07060</name>
</gene>
<proteinExistence type="predicted"/>
<dbReference type="EMBL" id="PCVY01000058">
    <property type="protein sequence ID" value="PIQ85920.1"/>
    <property type="molecule type" value="Genomic_DNA"/>
</dbReference>
<name>A0A2H0LNB1_9BACT</name>
<evidence type="ECO:0000313" key="3">
    <source>
        <dbReference type="Proteomes" id="UP000230859"/>
    </source>
</evidence>
<organism evidence="2 3">
    <name type="scientific">Candidatus Abzuiibacterium crystallinum</name>
    <dbReference type="NCBI Taxonomy" id="1974748"/>
    <lineage>
        <taxon>Bacteria</taxon>
        <taxon>Pseudomonadati</taxon>
        <taxon>Candidatus Omnitrophota</taxon>
        <taxon>Candidatus Abzuiibacterium</taxon>
    </lineage>
</organism>
<feature type="region of interest" description="Disordered" evidence="1">
    <location>
        <begin position="1"/>
        <end position="35"/>
    </location>
</feature>
<feature type="compositionally biased region" description="Basic residues" evidence="1">
    <location>
        <begin position="1"/>
        <end position="16"/>
    </location>
</feature>
<evidence type="ECO:0000313" key="2">
    <source>
        <dbReference type="EMBL" id="PIQ85920.1"/>
    </source>
</evidence>
<reference evidence="2 3" key="1">
    <citation type="submission" date="2017-09" db="EMBL/GenBank/DDBJ databases">
        <title>Depth-based differentiation of microbial function through sediment-hosted aquifers and enrichment of novel symbionts in the deep terrestrial subsurface.</title>
        <authorList>
            <person name="Probst A.J."/>
            <person name="Ladd B."/>
            <person name="Jarett J.K."/>
            <person name="Geller-Mcgrath D.E."/>
            <person name="Sieber C.M."/>
            <person name="Emerson J.B."/>
            <person name="Anantharaman K."/>
            <person name="Thomas B.C."/>
            <person name="Malmstrom R."/>
            <person name="Stieglmeier M."/>
            <person name="Klingl A."/>
            <person name="Woyke T."/>
            <person name="Ryan C.M."/>
            <person name="Banfield J.F."/>
        </authorList>
    </citation>
    <scope>NUCLEOTIDE SEQUENCE [LARGE SCALE GENOMIC DNA]</scope>
    <source>
        <strain evidence="2">CG11_big_fil_rev_8_21_14_0_20_45_26</strain>
    </source>
</reference>
<comment type="caution">
    <text evidence="2">The sequence shown here is derived from an EMBL/GenBank/DDBJ whole genome shotgun (WGS) entry which is preliminary data.</text>
</comment>
<sequence length="73" mass="8580">MNHKTRSHKIQQRRVSHQAGASGKHMKHTPYAENMPHLDGFYHVRRGVIQLEREKTPLDTDYQEDLPNIYTAL</sequence>
<dbReference type="AlphaFoldDB" id="A0A2H0LNB1"/>
<accession>A0A2H0LNB1</accession>
<protein>
    <submittedName>
        <fullName evidence="2">Uncharacterized protein</fullName>
    </submittedName>
</protein>
<evidence type="ECO:0000256" key="1">
    <source>
        <dbReference type="SAM" id="MobiDB-lite"/>
    </source>
</evidence>